<accession>A0A0R3Q8Z2</accession>
<dbReference type="WBParaSite" id="BTMF_0000280001-mRNA-1">
    <property type="protein sequence ID" value="BTMF_0000280001-mRNA-1"/>
    <property type="gene ID" value="BTMF_0000280001"/>
</dbReference>
<organism evidence="2">
    <name type="scientific">Brugia timori</name>
    <dbReference type="NCBI Taxonomy" id="42155"/>
    <lineage>
        <taxon>Eukaryota</taxon>
        <taxon>Metazoa</taxon>
        <taxon>Ecdysozoa</taxon>
        <taxon>Nematoda</taxon>
        <taxon>Chromadorea</taxon>
        <taxon>Rhabditida</taxon>
        <taxon>Spirurina</taxon>
        <taxon>Spiruromorpha</taxon>
        <taxon>Filarioidea</taxon>
        <taxon>Onchocercidae</taxon>
        <taxon>Brugia</taxon>
    </lineage>
</organism>
<name>A0A0R3Q8Z2_9BILA</name>
<evidence type="ECO:0000256" key="1">
    <source>
        <dbReference type="SAM" id="Phobius"/>
    </source>
</evidence>
<protein>
    <submittedName>
        <fullName evidence="2">Secreted protein</fullName>
    </submittedName>
</protein>
<keyword evidence="1" id="KW-1133">Transmembrane helix</keyword>
<dbReference type="AlphaFoldDB" id="A0A0R3Q8Z2"/>
<keyword evidence="1" id="KW-0812">Transmembrane</keyword>
<proteinExistence type="predicted"/>
<keyword evidence="1" id="KW-0472">Membrane</keyword>
<sequence>MYMYPSFHCICVLISHFLRHLVLVLLLFSFRLTLVFCWLTGCIRQIESILDFIIFKLVMKNGVRKEWESGFDLSLHYFFVKF</sequence>
<feature type="transmembrane region" description="Helical" evidence="1">
    <location>
        <begin position="21"/>
        <end position="41"/>
    </location>
</feature>
<reference evidence="2" key="1">
    <citation type="submission" date="2017-02" db="UniProtKB">
        <authorList>
            <consortium name="WormBaseParasite"/>
        </authorList>
    </citation>
    <scope>IDENTIFICATION</scope>
</reference>
<evidence type="ECO:0000313" key="2">
    <source>
        <dbReference type="WBParaSite" id="BTMF_0000280001-mRNA-1"/>
    </source>
</evidence>